<evidence type="ECO:0000313" key="1">
    <source>
        <dbReference type="EMBL" id="MFN0292542.1"/>
    </source>
</evidence>
<dbReference type="Proteomes" id="UP001517367">
    <property type="component" value="Unassembled WGS sequence"/>
</dbReference>
<organism evidence="1 2">
    <name type="scientific">Pedobacter helvus</name>
    <dbReference type="NCBI Taxonomy" id="2563444"/>
    <lineage>
        <taxon>Bacteria</taxon>
        <taxon>Pseudomonadati</taxon>
        <taxon>Bacteroidota</taxon>
        <taxon>Sphingobacteriia</taxon>
        <taxon>Sphingobacteriales</taxon>
        <taxon>Sphingobacteriaceae</taxon>
        <taxon>Pedobacter</taxon>
    </lineage>
</organism>
<gene>
    <name evidence="1" type="ORF">E5L68_014145</name>
</gene>
<sequence>MPIALLRLKLQSLGALRLEAWERICELMNCVELKAGQNFIRKEGRLAYLTHGLLKEYITQQRLSPAVINFTSSNQSLPTRRHNQNHPLEACVDSVIYYWDFEALENLHQEFRELKVIYDGLCAEYDARVLLRMRLLEMSVVERIAAFKYEFKAVLPFLKKKDIANYLHISYTNLLSKF</sequence>
<keyword evidence="2" id="KW-1185">Reference proteome</keyword>
<proteinExistence type="predicted"/>
<evidence type="ECO:0008006" key="3">
    <source>
        <dbReference type="Google" id="ProtNLM"/>
    </source>
</evidence>
<name>A0ABW9JNM5_9SPHI</name>
<dbReference type="EMBL" id="SRMP02000026">
    <property type="protein sequence ID" value="MFN0292542.1"/>
    <property type="molecule type" value="Genomic_DNA"/>
</dbReference>
<reference evidence="1 2" key="1">
    <citation type="submission" date="2024-12" db="EMBL/GenBank/DDBJ databases">
        <authorList>
            <person name="Hu S."/>
        </authorList>
    </citation>
    <scope>NUCLEOTIDE SEQUENCE [LARGE SCALE GENOMIC DNA]</scope>
    <source>
        <strain evidence="1 2">P-25</strain>
    </source>
</reference>
<accession>A0ABW9JNM5</accession>
<evidence type="ECO:0000313" key="2">
    <source>
        <dbReference type="Proteomes" id="UP001517367"/>
    </source>
</evidence>
<comment type="caution">
    <text evidence="1">The sequence shown here is derived from an EMBL/GenBank/DDBJ whole genome shotgun (WGS) entry which is preliminary data.</text>
</comment>
<dbReference type="RefSeq" id="WP_138731122.1">
    <property type="nucleotide sequence ID" value="NZ_SRMP02000026.1"/>
</dbReference>
<protein>
    <recommendedName>
        <fullName evidence="3">cAMP-binding domain of CRP or a regulatory subunit of cAMP-dependent protein kinases</fullName>
    </recommendedName>
</protein>